<dbReference type="Proteomes" id="UP000044377">
    <property type="component" value="Unassembled WGS sequence"/>
</dbReference>
<evidence type="ECO:0000313" key="1">
    <source>
        <dbReference type="EMBL" id="CPR14316.1"/>
    </source>
</evidence>
<accession>A0A0G4JRH8</accession>
<name>A0A0G4JRH8_9GAMM</name>
<dbReference type="AlphaFoldDB" id="A0A0G4JRH8"/>
<reference evidence="2" key="1">
    <citation type="submission" date="2015-01" db="EMBL/GenBank/DDBJ databases">
        <authorList>
            <person name="Paterson Steve"/>
        </authorList>
    </citation>
    <scope>NUCLEOTIDE SEQUENCE [LARGE SCALE GENOMIC DNA]</scope>
    <source>
        <strain evidence="2">OBR1</strain>
    </source>
</reference>
<gene>
    <name evidence="1" type="ORF">BN1221_00723</name>
</gene>
<sequence>MPILSKLTNKKINKKYLIINDKIGCQPMYAKSLHYFL</sequence>
<evidence type="ECO:0000313" key="2">
    <source>
        <dbReference type="Proteomes" id="UP000044377"/>
    </source>
</evidence>
<protein>
    <submittedName>
        <fullName evidence="1">Uncharacterized protein</fullName>
    </submittedName>
</protein>
<dbReference type="EMBL" id="CGIG01000001">
    <property type="protein sequence ID" value="CPR14316.1"/>
    <property type="molecule type" value="Genomic_DNA"/>
</dbReference>
<proteinExistence type="predicted"/>
<organism evidence="1 2">
    <name type="scientific">Brenneria goodwinii</name>
    <dbReference type="NCBI Taxonomy" id="1109412"/>
    <lineage>
        <taxon>Bacteria</taxon>
        <taxon>Pseudomonadati</taxon>
        <taxon>Pseudomonadota</taxon>
        <taxon>Gammaproteobacteria</taxon>
        <taxon>Enterobacterales</taxon>
        <taxon>Pectobacteriaceae</taxon>
        <taxon>Brenneria</taxon>
    </lineage>
</organism>
<keyword evidence="2" id="KW-1185">Reference proteome</keyword>